<accession>A0ABT2H766</accession>
<protein>
    <submittedName>
        <fullName evidence="1">Uncharacterized protein</fullName>
    </submittedName>
</protein>
<sequence length="108" mass="11931">MQQRFETSPGDRNRTDEHALPVYQDGHDLHPIIRHAALATPSDWVDAIVVSSSEDGTIELSPMDNARTVRCWHHADLSNMVPTGTPVALHNIYPVLAVGDEILSIRAL</sequence>
<gene>
    <name evidence="1" type="ORF">N1032_18860</name>
</gene>
<dbReference type="Proteomes" id="UP001165586">
    <property type="component" value="Unassembled WGS sequence"/>
</dbReference>
<proteinExistence type="predicted"/>
<name>A0ABT2H766_9MICO</name>
<evidence type="ECO:0000313" key="1">
    <source>
        <dbReference type="EMBL" id="MCS5735805.1"/>
    </source>
</evidence>
<comment type="caution">
    <text evidence="1">The sequence shown here is derived from an EMBL/GenBank/DDBJ whole genome shotgun (WGS) entry which is preliminary data.</text>
</comment>
<keyword evidence="2" id="KW-1185">Reference proteome</keyword>
<organism evidence="1 2">
    <name type="scientific">Herbiconiux daphne</name>
    <dbReference type="NCBI Taxonomy" id="2970914"/>
    <lineage>
        <taxon>Bacteria</taxon>
        <taxon>Bacillati</taxon>
        <taxon>Actinomycetota</taxon>
        <taxon>Actinomycetes</taxon>
        <taxon>Micrococcales</taxon>
        <taxon>Microbacteriaceae</taxon>
        <taxon>Herbiconiux</taxon>
    </lineage>
</organism>
<evidence type="ECO:0000313" key="2">
    <source>
        <dbReference type="Proteomes" id="UP001165586"/>
    </source>
</evidence>
<dbReference type="EMBL" id="JANLCJ010000008">
    <property type="protein sequence ID" value="MCS5735805.1"/>
    <property type="molecule type" value="Genomic_DNA"/>
</dbReference>
<reference evidence="1" key="1">
    <citation type="submission" date="2022-08" db="EMBL/GenBank/DDBJ databases">
        <authorList>
            <person name="Deng Y."/>
            <person name="Han X.-F."/>
            <person name="Zhang Y.-Q."/>
        </authorList>
    </citation>
    <scope>NUCLEOTIDE SEQUENCE</scope>
    <source>
        <strain evidence="1">CPCC 203386</strain>
    </source>
</reference>
<dbReference type="RefSeq" id="WP_259540950.1">
    <property type="nucleotide sequence ID" value="NZ_JANLCJ010000008.1"/>
</dbReference>